<dbReference type="InterPro" id="IPR013087">
    <property type="entry name" value="Znf_C2H2_type"/>
</dbReference>
<evidence type="ECO:0000256" key="8">
    <source>
        <dbReference type="ARBA" id="ARBA00034126"/>
    </source>
</evidence>
<organism evidence="11 12">
    <name type="scientific">Saitoella complicata (strain BCRC 22490 / CBS 7301 / JCM 7358 / NBRC 10748 / NRRL Y-17804)</name>
    <dbReference type="NCBI Taxonomy" id="698492"/>
    <lineage>
        <taxon>Eukaryota</taxon>
        <taxon>Fungi</taxon>
        <taxon>Dikarya</taxon>
        <taxon>Ascomycota</taxon>
        <taxon>Taphrinomycotina</taxon>
        <taxon>Taphrinomycotina incertae sedis</taxon>
        <taxon>Saitoella</taxon>
    </lineage>
</organism>
<evidence type="ECO:0000256" key="6">
    <source>
        <dbReference type="ARBA" id="ARBA00022771"/>
    </source>
</evidence>
<dbReference type="SMART" id="SM00355">
    <property type="entry name" value="ZnF_C2H2"/>
    <property type="match status" value="4"/>
</dbReference>
<evidence type="ECO:0000256" key="1">
    <source>
        <dbReference type="ARBA" id="ARBA00004496"/>
    </source>
</evidence>
<dbReference type="Pfam" id="PF12756">
    <property type="entry name" value="zf-C2H2_2"/>
    <property type="match status" value="1"/>
</dbReference>
<reference evidence="11 12" key="3">
    <citation type="journal article" date="2015" name="Genome Announc.">
        <title>Draft Genome Sequence of the Archiascomycetous Yeast Saitoella complicata.</title>
        <authorList>
            <person name="Yamauchi K."/>
            <person name="Kondo S."/>
            <person name="Hamamoto M."/>
            <person name="Takahashi Y."/>
            <person name="Ogura Y."/>
            <person name="Hayashi T."/>
            <person name="Nishida H."/>
        </authorList>
    </citation>
    <scope>NUCLEOTIDE SEQUENCE [LARGE SCALE GENOMIC DNA]</scope>
    <source>
        <strain evidence="11 12">NRRL Y-17804</strain>
    </source>
</reference>
<dbReference type="InterPro" id="IPR041661">
    <property type="entry name" value="ZN622/Rei1/Reh1_Znf-C2H2"/>
</dbReference>
<dbReference type="Proteomes" id="UP000033140">
    <property type="component" value="Unassembled WGS sequence"/>
</dbReference>
<keyword evidence="3" id="KW-0690">Ribosome biogenesis</keyword>
<comment type="subcellular location">
    <subcellularLocation>
        <location evidence="1">Cytoplasm</location>
    </subcellularLocation>
</comment>
<dbReference type="GO" id="GO:0030687">
    <property type="term" value="C:preribosome, large subunit precursor"/>
    <property type="evidence" value="ECO:0007669"/>
    <property type="project" value="TreeGrafter"/>
</dbReference>
<dbReference type="GO" id="GO:0042273">
    <property type="term" value="P:ribosomal large subunit biogenesis"/>
    <property type="evidence" value="ECO:0007669"/>
    <property type="project" value="UniProtKB-ARBA"/>
</dbReference>
<evidence type="ECO:0000256" key="9">
    <source>
        <dbReference type="SAM" id="MobiDB-lite"/>
    </source>
</evidence>
<feature type="compositionally biased region" description="Polar residues" evidence="9">
    <location>
        <begin position="341"/>
        <end position="363"/>
    </location>
</feature>
<dbReference type="AlphaFoldDB" id="A0A0E9NCH0"/>
<evidence type="ECO:0000259" key="10">
    <source>
        <dbReference type="PROSITE" id="PS00028"/>
    </source>
</evidence>
<protein>
    <recommendedName>
        <fullName evidence="10">C2H2-type domain-containing protein</fullName>
    </recommendedName>
</protein>
<evidence type="ECO:0000313" key="12">
    <source>
        <dbReference type="Proteomes" id="UP000033140"/>
    </source>
</evidence>
<dbReference type="GO" id="GO:0008270">
    <property type="term" value="F:zinc ion binding"/>
    <property type="evidence" value="ECO:0007669"/>
    <property type="project" value="UniProtKB-KW"/>
</dbReference>
<accession>A0A0E9NCH0</accession>
<dbReference type="EMBL" id="BACD03000009">
    <property type="protein sequence ID" value="GAO47534.1"/>
    <property type="molecule type" value="Genomic_DNA"/>
</dbReference>
<dbReference type="PANTHER" id="PTHR13182">
    <property type="entry name" value="ZINC FINGER PROTEIN 622"/>
    <property type="match status" value="1"/>
</dbReference>
<comment type="caution">
    <text evidence="11">The sequence shown here is derived from an EMBL/GenBank/DDBJ whole genome shotgun (WGS) entry which is preliminary data.</text>
</comment>
<keyword evidence="7" id="KW-0862">Zinc</keyword>
<comment type="similarity">
    <text evidence="8">Belongs to the REI1 family.</text>
</comment>
<feature type="compositionally biased region" description="Pro residues" evidence="9">
    <location>
        <begin position="276"/>
        <end position="292"/>
    </location>
</feature>
<dbReference type="InterPro" id="IPR040025">
    <property type="entry name" value="Znf622/Rei1/Reh1"/>
</dbReference>
<reference evidence="11 12" key="1">
    <citation type="journal article" date="2011" name="J. Gen. Appl. Microbiol.">
        <title>Draft genome sequencing of the enigmatic yeast Saitoella complicata.</title>
        <authorList>
            <person name="Nishida H."/>
            <person name="Hamamoto M."/>
            <person name="Sugiyama J."/>
        </authorList>
    </citation>
    <scope>NUCLEOTIDE SEQUENCE [LARGE SCALE GENOMIC DNA]</scope>
    <source>
        <strain evidence="11 12">NRRL Y-17804</strain>
    </source>
</reference>
<gene>
    <name evidence="11" type="ORF">G7K_1739-t1</name>
</gene>
<dbReference type="SUPFAM" id="SSF57667">
    <property type="entry name" value="beta-beta-alpha zinc fingers"/>
    <property type="match status" value="1"/>
</dbReference>
<proteinExistence type="inferred from homology"/>
<dbReference type="Pfam" id="PF12874">
    <property type="entry name" value="zf-met"/>
    <property type="match status" value="1"/>
</dbReference>
<dbReference type="Gene3D" id="3.30.160.60">
    <property type="entry name" value="Classic Zinc Finger"/>
    <property type="match status" value="1"/>
</dbReference>
<keyword evidence="6" id="KW-0863">Zinc-finger</keyword>
<feature type="compositionally biased region" description="Basic and acidic residues" evidence="9">
    <location>
        <begin position="364"/>
        <end position="374"/>
    </location>
</feature>
<evidence type="ECO:0000313" key="11">
    <source>
        <dbReference type="EMBL" id="GAO47534.1"/>
    </source>
</evidence>
<feature type="domain" description="C2H2-type" evidence="10">
    <location>
        <begin position="538"/>
        <end position="560"/>
    </location>
</feature>
<evidence type="ECO:0000256" key="5">
    <source>
        <dbReference type="ARBA" id="ARBA00022737"/>
    </source>
</evidence>
<evidence type="ECO:0000256" key="7">
    <source>
        <dbReference type="ARBA" id="ARBA00022833"/>
    </source>
</evidence>
<dbReference type="STRING" id="698492.A0A0E9NCH0"/>
<dbReference type="InterPro" id="IPR036236">
    <property type="entry name" value="Znf_C2H2_sf"/>
</dbReference>
<evidence type="ECO:0000256" key="3">
    <source>
        <dbReference type="ARBA" id="ARBA00022517"/>
    </source>
</evidence>
<dbReference type="SMART" id="SM00451">
    <property type="entry name" value="ZnF_U1"/>
    <property type="match status" value="2"/>
</dbReference>
<dbReference type="GO" id="GO:0005737">
    <property type="term" value="C:cytoplasm"/>
    <property type="evidence" value="ECO:0007669"/>
    <property type="project" value="UniProtKB-SubCell"/>
</dbReference>
<dbReference type="InterPro" id="IPR003604">
    <property type="entry name" value="Matrin/U1-like-C_Znf_C2H2"/>
</dbReference>
<feature type="compositionally biased region" description="Polar residues" evidence="9">
    <location>
        <begin position="31"/>
        <end position="49"/>
    </location>
</feature>
<feature type="region of interest" description="Disordered" evidence="9">
    <location>
        <begin position="31"/>
        <end position="53"/>
    </location>
</feature>
<dbReference type="PANTHER" id="PTHR13182:SF8">
    <property type="entry name" value="CYTOPLASMIC 60S SUBUNIT BIOGENESIS FACTOR ZNF622"/>
    <property type="match status" value="1"/>
</dbReference>
<feature type="domain" description="C2H2-type" evidence="10">
    <location>
        <begin position="603"/>
        <end position="625"/>
    </location>
</feature>
<keyword evidence="5" id="KW-0677">Repeat</keyword>
<feature type="region of interest" description="Disordered" evidence="9">
    <location>
        <begin position="236"/>
        <end position="319"/>
    </location>
</feature>
<evidence type="ECO:0000256" key="2">
    <source>
        <dbReference type="ARBA" id="ARBA00022490"/>
    </source>
</evidence>
<keyword evidence="2" id="KW-0963">Cytoplasm</keyword>
<feature type="region of interest" description="Disordered" evidence="9">
    <location>
        <begin position="341"/>
        <end position="435"/>
    </location>
</feature>
<keyword evidence="12" id="KW-1185">Reference proteome</keyword>
<name>A0A0E9NCH0_SAICN</name>
<evidence type="ECO:0000256" key="4">
    <source>
        <dbReference type="ARBA" id="ARBA00022723"/>
    </source>
</evidence>
<dbReference type="PROSITE" id="PS00028">
    <property type="entry name" value="ZINC_FINGER_C2H2_1"/>
    <property type="match status" value="2"/>
</dbReference>
<reference evidence="11 12" key="2">
    <citation type="journal article" date="2014" name="J. Gen. Appl. Microbiol.">
        <title>The early diverging ascomycetous budding yeast Saitoella complicata has three histone deacetylases belonging to the Clr6, Hos2, and Rpd3 lineages.</title>
        <authorList>
            <person name="Nishida H."/>
            <person name="Matsumoto T."/>
            <person name="Kondo S."/>
            <person name="Hamamoto M."/>
            <person name="Yoshikawa H."/>
        </authorList>
    </citation>
    <scope>NUCLEOTIDE SEQUENCE [LARGE SCALE GENOMIC DNA]</scope>
    <source>
        <strain evidence="11 12">NRRL Y-17804</strain>
    </source>
</reference>
<sequence>MVPPGAAVDGRRVSPPPPYSLKIIMSALRSNSVTQPRQRQTLTYSTHPSGQELRKSLGYQSGLEYRLKDTAGAAMASSTSNPGLARPVSTLTSIHEMISSGSTLNPDHDNTFVFLNLDDVEAHRGCDCLNFALIRHAPDLRYISGEIRKVEAYFENPFAGDQRIFKFRDWESAVKVGRALEGKSMMVRGRSTCGAFMLVSSAEILARVQTSATQTTPGLIQLPPLNTQCFPGPEVTALITPPLRTSSSPNPALGHTSPTRRPVIPHTGSNSAPQSASPPPYVYEPQDPPQPPTARSIIARPRSASAPRELRARSATTASEAELRQYRLALEDSLYTLEIQSRSQAASSNPSNPQDSAQVSANPRDSRREAREIRNNPSSSWFRTEWTRQDLNDRGALPPTPTSPEVAMSIIRATESPAPSEAPTQGNGIAGSVSGLSRVIPGLGRHHRRVGSGDNRPASMIVPSTNTVASADAGLGLGEFREQISRMYFKLKAEDQAKLAAWMKGLWEPLDSFTMSTATVASQQPSSSSQDQVVLFTCMACAVGFHTADLQRQHYRTDWHRYNLKRKVVDLPPITADSFAEKVLQQHDAKKEEQERSTFSANCAACKKTFYSPNAFQNHLRSKKHMEATGRYEARIMAERERTGSPAESMISSTFSIGESSNATGAAPLADEIDRMSIQDEAPERTEEEEIEARLANVAVINVNSCLFCSPNNPPFSAVDECLKHMSSRHGLFIPERDYLTDLEGLLRYLQEKINVGHACLSCHKEYRSAEACRAHMISKEHCKIKYDTQKDMLEYSDFYDFSASYSDVEDAEMVDGDAEDVEGGDWEDVSEYDSDEDSIASEDLGSLPVDPQYSLYLPNRGISLGHRSLHRYYRQHLRPPGAVPDGVKVHRQAIQAAVMENKERSLMGVTGGRRKEAEKHIKTFRDMRRREDYKTTVGIKVGNNQKYFRDPLLQ</sequence>
<keyword evidence="4" id="KW-0479">Metal-binding</keyword>
<dbReference type="GO" id="GO:0003676">
    <property type="term" value="F:nucleic acid binding"/>
    <property type="evidence" value="ECO:0007669"/>
    <property type="project" value="InterPro"/>
</dbReference>